<evidence type="ECO:0000256" key="1">
    <source>
        <dbReference type="SAM" id="Phobius"/>
    </source>
</evidence>
<comment type="caution">
    <text evidence="2">The sequence shown here is derived from an EMBL/GenBank/DDBJ whole genome shotgun (WGS) entry which is preliminary data.</text>
</comment>
<feature type="transmembrane region" description="Helical" evidence="1">
    <location>
        <begin position="7"/>
        <end position="25"/>
    </location>
</feature>
<protein>
    <submittedName>
        <fullName evidence="2">Uncharacterized protein</fullName>
    </submittedName>
</protein>
<reference evidence="2 3" key="1">
    <citation type="submission" date="2024-04" db="EMBL/GenBank/DDBJ databases">
        <authorList>
            <person name="Rising A."/>
            <person name="Reimegard J."/>
            <person name="Sonavane S."/>
            <person name="Akerstrom W."/>
            <person name="Nylinder S."/>
            <person name="Hedman E."/>
            <person name="Kallberg Y."/>
        </authorList>
    </citation>
    <scope>NUCLEOTIDE SEQUENCE [LARGE SCALE GENOMIC DNA]</scope>
</reference>
<keyword evidence="3" id="KW-1185">Reference proteome</keyword>
<dbReference type="AlphaFoldDB" id="A0AAV1Z5E4"/>
<sequence>MSVRIALLKNFILLFCNSVALSSVYNPLLGFEEKREFNYHHIYFMFILCSLLDLCSWHRLSLFINFCQVLLIRDYFKQDSKLRIARN</sequence>
<organism evidence="2 3">
    <name type="scientific">Larinioides sclopetarius</name>
    <dbReference type="NCBI Taxonomy" id="280406"/>
    <lineage>
        <taxon>Eukaryota</taxon>
        <taxon>Metazoa</taxon>
        <taxon>Ecdysozoa</taxon>
        <taxon>Arthropoda</taxon>
        <taxon>Chelicerata</taxon>
        <taxon>Arachnida</taxon>
        <taxon>Araneae</taxon>
        <taxon>Araneomorphae</taxon>
        <taxon>Entelegynae</taxon>
        <taxon>Araneoidea</taxon>
        <taxon>Araneidae</taxon>
        <taxon>Larinioides</taxon>
    </lineage>
</organism>
<evidence type="ECO:0000313" key="2">
    <source>
        <dbReference type="EMBL" id="CAL1265554.1"/>
    </source>
</evidence>
<keyword evidence="1" id="KW-0472">Membrane</keyword>
<name>A0AAV1Z5E4_9ARAC</name>
<gene>
    <name evidence="2" type="ORF">LARSCL_LOCUS2594</name>
</gene>
<keyword evidence="1" id="KW-0812">Transmembrane</keyword>
<proteinExistence type="predicted"/>
<keyword evidence="1" id="KW-1133">Transmembrane helix</keyword>
<evidence type="ECO:0000313" key="3">
    <source>
        <dbReference type="Proteomes" id="UP001497382"/>
    </source>
</evidence>
<dbReference type="Proteomes" id="UP001497382">
    <property type="component" value="Unassembled WGS sequence"/>
</dbReference>
<dbReference type="EMBL" id="CAXIEN010000018">
    <property type="protein sequence ID" value="CAL1265554.1"/>
    <property type="molecule type" value="Genomic_DNA"/>
</dbReference>
<accession>A0AAV1Z5E4</accession>
<feature type="transmembrane region" description="Helical" evidence="1">
    <location>
        <begin position="37"/>
        <end position="55"/>
    </location>
</feature>